<dbReference type="SUPFAM" id="SSF51735">
    <property type="entry name" value="NAD(P)-binding Rossmann-fold domains"/>
    <property type="match status" value="1"/>
</dbReference>
<accession>H7EIQ6</accession>
<comment type="caution">
    <text evidence="2">The sequence shown here is derived from an EMBL/GenBank/DDBJ whole genome shotgun (WGS) entry which is preliminary data.</text>
</comment>
<dbReference type="SUPFAM" id="SSF55347">
    <property type="entry name" value="Glyceraldehyde-3-phosphate dehydrogenase-like, C-terminal domain"/>
    <property type="match status" value="1"/>
</dbReference>
<dbReference type="EMBL" id="AGRW01000038">
    <property type="protein sequence ID" value="EIC02484.1"/>
    <property type="molecule type" value="Genomic_DNA"/>
</dbReference>
<dbReference type="Pfam" id="PF01408">
    <property type="entry name" value="GFO_IDH_MocA"/>
    <property type="match status" value="1"/>
</dbReference>
<dbReference type="STRING" id="907348.TresaDRAFT_2362"/>
<evidence type="ECO:0000313" key="2">
    <source>
        <dbReference type="EMBL" id="EIC02484.1"/>
    </source>
</evidence>
<organism evidence="2 3">
    <name type="scientific">Treponema saccharophilum DSM 2985</name>
    <dbReference type="NCBI Taxonomy" id="907348"/>
    <lineage>
        <taxon>Bacteria</taxon>
        <taxon>Pseudomonadati</taxon>
        <taxon>Spirochaetota</taxon>
        <taxon>Spirochaetia</taxon>
        <taxon>Spirochaetales</taxon>
        <taxon>Treponemataceae</taxon>
        <taxon>Treponema</taxon>
    </lineage>
</organism>
<dbReference type="AlphaFoldDB" id="H7EIQ6"/>
<dbReference type="InterPro" id="IPR051450">
    <property type="entry name" value="Gfo/Idh/MocA_Oxidoreductases"/>
</dbReference>
<sequence>MPFLVRAQGVPACPGADNDFMGIFARKKYTAAVVGLGRIGFSLGMDAKREQPASHTMALMANRSIEIIAGADCDVHRADEWKSFMESKRRAPAVFYSTKELYGSVHPDIVVVAVNEASHLGECLDAIQSRPSLVILEKPVALDTAEAMKIRAAASEFSVPVMVNHERRFSADYIAARDFLPRIGEIQRVRAELDSGLRVYAPQFEKDGSYSLIHDGTHLVDIVRFLLGVELSSPRVTGIFRDKDGIVRNFTAHYATSRIPDIEISMSGRSKFFSFGIDILGTLGRICIGNGYAKFYERRESRLYTGFYSLSNAKIRVPKKTGYFSNMVQNAVDFLSARAPLVSPLDEAIADLRVLEEIKAQLK</sequence>
<evidence type="ECO:0000313" key="3">
    <source>
        <dbReference type="Proteomes" id="UP000003571"/>
    </source>
</evidence>
<reference evidence="2 3" key="1">
    <citation type="submission" date="2011-09" db="EMBL/GenBank/DDBJ databases">
        <title>The draft genome of Treponema saccharophilum DSM 2985.</title>
        <authorList>
            <consortium name="US DOE Joint Genome Institute (JGI-PGF)"/>
            <person name="Lucas S."/>
            <person name="Copeland A."/>
            <person name="Lapidus A."/>
            <person name="Glavina del Rio T."/>
            <person name="Dalin E."/>
            <person name="Tice H."/>
            <person name="Bruce D."/>
            <person name="Goodwin L."/>
            <person name="Pitluck S."/>
            <person name="Peters L."/>
            <person name="Kyrpides N."/>
            <person name="Mavromatis K."/>
            <person name="Ivanova N."/>
            <person name="Markowitz V."/>
            <person name="Cheng J.-F."/>
            <person name="Hugenholtz P."/>
            <person name="Woyke T."/>
            <person name="Wu D."/>
            <person name="Gronow S."/>
            <person name="Wellnitz S."/>
            <person name="Brambilla E."/>
            <person name="Klenk H.-P."/>
            <person name="Eisen J.A."/>
        </authorList>
    </citation>
    <scope>NUCLEOTIDE SEQUENCE [LARGE SCALE GENOMIC DNA]</scope>
    <source>
        <strain evidence="2 3">DSM 2985</strain>
    </source>
</reference>
<dbReference type="GO" id="GO:0000166">
    <property type="term" value="F:nucleotide binding"/>
    <property type="evidence" value="ECO:0007669"/>
    <property type="project" value="InterPro"/>
</dbReference>
<dbReference type="PANTHER" id="PTHR43377">
    <property type="entry name" value="BILIVERDIN REDUCTASE A"/>
    <property type="match status" value="1"/>
</dbReference>
<proteinExistence type="predicted"/>
<dbReference type="InterPro" id="IPR000683">
    <property type="entry name" value="Gfo/Idh/MocA-like_OxRdtase_N"/>
</dbReference>
<name>H7EIQ6_9SPIR</name>
<dbReference type="InterPro" id="IPR036291">
    <property type="entry name" value="NAD(P)-bd_dom_sf"/>
</dbReference>
<evidence type="ECO:0000259" key="1">
    <source>
        <dbReference type="Pfam" id="PF01408"/>
    </source>
</evidence>
<protein>
    <submittedName>
        <fullName evidence="2">Oxidoreductase domain protein</fullName>
    </submittedName>
</protein>
<dbReference type="PATRIC" id="fig|907348.3.peg.714"/>
<dbReference type="Gene3D" id="3.30.360.10">
    <property type="entry name" value="Dihydrodipicolinate Reductase, domain 2"/>
    <property type="match status" value="1"/>
</dbReference>
<feature type="domain" description="Gfo/Idh/MocA-like oxidoreductase N-terminal" evidence="1">
    <location>
        <begin position="31"/>
        <end position="165"/>
    </location>
</feature>
<dbReference type="PANTHER" id="PTHR43377:SF1">
    <property type="entry name" value="BILIVERDIN REDUCTASE A"/>
    <property type="match status" value="1"/>
</dbReference>
<dbReference type="RefSeq" id="WP_002702946.1">
    <property type="nucleotide sequence ID" value="NZ_AGRW01000038.1"/>
</dbReference>
<dbReference type="Gene3D" id="3.40.50.720">
    <property type="entry name" value="NAD(P)-binding Rossmann-like Domain"/>
    <property type="match status" value="1"/>
</dbReference>
<keyword evidence="3" id="KW-1185">Reference proteome</keyword>
<dbReference type="Proteomes" id="UP000003571">
    <property type="component" value="Unassembled WGS sequence"/>
</dbReference>
<gene>
    <name evidence="2" type="ORF">TresaDRAFT_2362</name>
</gene>
<dbReference type="eggNOG" id="COG0673">
    <property type="taxonomic scope" value="Bacteria"/>
</dbReference>